<accession>A0A078ANW7</accession>
<sequence length="537" mass="63363">MAGVQMQGMNGMTPFQQPMMYGGGMMNPGFVQMMPSMYYPMMMPGMNQMGMMPMNNSDPNLPPYTNNQISTYGAGNMPKSYSQQQFNTIDNRKDDHYISLKNKKQVGFTDKKNVHNRHNTLQPYGRDYDDELENQMYNKPQRKFWTFEDFKEHTLPKLQLRKIVKIQALLRGAFVRKRRWPKLVLWHQGSVRYTDSLIDHYIEDIFIPDLVLEILTKNRVYENVDLYSDENKILYQIRADMIEKVVRQMTKETVKVAQDQIVNEYLNKRFRTKTIDEQDPMRRVVTEMMDKVMKSITRDIAKERLGNVVFDYLIEAQFIGFFNNYYIRREVEHTVKDAIEDLAVGEVIEDLCDRIILEAVPIIAQGELNAEIKRQDKMEINYAFGEYLDRCVLEIIIQNLSKLYEDEDREINIREQTDKRRRDEIRSKSQAAKIEDDEFERMTQMNRSLRSRQQSAASRRSYNSQLGAYNMGNPNVRDRYKADYPGGDPDFNQSQVQQQQQQQQEQVQPEPQPVVVEEKKEEPKKSGGFFGLFKKKK</sequence>
<evidence type="ECO:0000313" key="3">
    <source>
        <dbReference type="Proteomes" id="UP000039865"/>
    </source>
</evidence>
<dbReference type="InParanoid" id="A0A078ANW7"/>
<organism evidence="2 3">
    <name type="scientific">Stylonychia lemnae</name>
    <name type="common">Ciliate</name>
    <dbReference type="NCBI Taxonomy" id="5949"/>
    <lineage>
        <taxon>Eukaryota</taxon>
        <taxon>Sar</taxon>
        <taxon>Alveolata</taxon>
        <taxon>Ciliophora</taxon>
        <taxon>Intramacronucleata</taxon>
        <taxon>Spirotrichea</taxon>
        <taxon>Stichotrichia</taxon>
        <taxon>Sporadotrichida</taxon>
        <taxon>Oxytrichidae</taxon>
        <taxon>Stylonychinae</taxon>
        <taxon>Stylonychia</taxon>
    </lineage>
</organism>
<protein>
    <submittedName>
        <fullName evidence="2">Iq calmodulin-binding motif family protein</fullName>
    </submittedName>
</protein>
<feature type="region of interest" description="Disordered" evidence="1">
    <location>
        <begin position="445"/>
        <end position="537"/>
    </location>
</feature>
<dbReference type="Proteomes" id="UP000039865">
    <property type="component" value="Unassembled WGS sequence"/>
</dbReference>
<gene>
    <name evidence="2" type="primary">Contig9822.g10505</name>
    <name evidence="2" type="ORF">STYLEM_12674</name>
</gene>
<feature type="compositionally biased region" description="Basic and acidic residues" evidence="1">
    <location>
        <begin position="516"/>
        <end position="525"/>
    </location>
</feature>
<reference evidence="2 3" key="1">
    <citation type="submission" date="2014-06" db="EMBL/GenBank/DDBJ databases">
        <authorList>
            <person name="Swart Estienne"/>
        </authorList>
    </citation>
    <scope>NUCLEOTIDE SEQUENCE [LARGE SCALE GENOMIC DNA]</scope>
    <source>
        <strain evidence="2 3">130c</strain>
    </source>
</reference>
<feature type="compositionally biased region" description="Low complexity" evidence="1">
    <location>
        <begin position="447"/>
        <end position="461"/>
    </location>
</feature>
<dbReference type="OrthoDB" id="312826at2759"/>
<evidence type="ECO:0000313" key="2">
    <source>
        <dbReference type="EMBL" id="CDW83626.1"/>
    </source>
</evidence>
<evidence type="ECO:0000256" key="1">
    <source>
        <dbReference type="SAM" id="MobiDB-lite"/>
    </source>
</evidence>
<name>A0A078ANW7_STYLE</name>
<dbReference type="EMBL" id="CCKQ01012013">
    <property type="protein sequence ID" value="CDW83626.1"/>
    <property type="molecule type" value="Genomic_DNA"/>
</dbReference>
<feature type="compositionally biased region" description="Low complexity" evidence="1">
    <location>
        <begin position="495"/>
        <end position="515"/>
    </location>
</feature>
<dbReference type="AlphaFoldDB" id="A0A078ANW7"/>
<dbReference type="PROSITE" id="PS50096">
    <property type="entry name" value="IQ"/>
    <property type="match status" value="1"/>
</dbReference>
<proteinExistence type="predicted"/>
<keyword evidence="3" id="KW-1185">Reference proteome</keyword>